<gene>
    <name evidence="2" type="ORF">PQU94_17245</name>
</gene>
<reference evidence="2 3" key="1">
    <citation type="submission" date="2023-01" db="EMBL/GenBank/DDBJ databases">
        <title>Novel species of the genus Asticcacaulis isolated from rivers.</title>
        <authorList>
            <person name="Lu H."/>
        </authorList>
    </citation>
    <scope>NUCLEOTIDE SEQUENCE [LARGE SCALE GENOMIC DNA]</scope>
    <source>
        <strain evidence="2 3">DXS10W</strain>
    </source>
</reference>
<accession>A0ABT5IIN5</accession>
<proteinExistence type="predicted"/>
<dbReference type="PANTHER" id="PTHR46825:SF9">
    <property type="entry name" value="BETA-LACTAMASE-RELATED DOMAIN-CONTAINING PROTEIN"/>
    <property type="match status" value="1"/>
</dbReference>
<dbReference type="GO" id="GO:0016787">
    <property type="term" value="F:hydrolase activity"/>
    <property type="evidence" value="ECO:0007669"/>
    <property type="project" value="UniProtKB-KW"/>
</dbReference>
<feature type="domain" description="Beta-lactamase-related" evidence="1">
    <location>
        <begin position="55"/>
        <end position="383"/>
    </location>
</feature>
<dbReference type="EMBL" id="JAQQKW010000014">
    <property type="protein sequence ID" value="MDC7696024.1"/>
    <property type="molecule type" value="Genomic_DNA"/>
</dbReference>
<evidence type="ECO:0000259" key="1">
    <source>
        <dbReference type="Pfam" id="PF00144"/>
    </source>
</evidence>
<dbReference type="SUPFAM" id="SSF56601">
    <property type="entry name" value="beta-lactamase/transpeptidase-like"/>
    <property type="match status" value="1"/>
</dbReference>
<protein>
    <submittedName>
        <fullName evidence="2">Serine hydrolase</fullName>
    </submittedName>
</protein>
<name>A0ABT5IIN5_9CAUL</name>
<evidence type="ECO:0000313" key="3">
    <source>
        <dbReference type="Proteomes" id="UP001216595"/>
    </source>
</evidence>
<dbReference type="RefSeq" id="WP_272742661.1">
    <property type="nucleotide sequence ID" value="NZ_JAQQKW010000014.1"/>
</dbReference>
<dbReference type="Pfam" id="PF00144">
    <property type="entry name" value="Beta-lactamase"/>
    <property type="match status" value="1"/>
</dbReference>
<comment type="caution">
    <text evidence="2">The sequence shown here is derived from an EMBL/GenBank/DDBJ whole genome shotgun (WGS) entry which is preliminary data.</text>
</comment>
<dbReference type="InterPro" id="IPR001466">
    <property type="entry name" value="Beta-lactam-related"/>
</dbReference>
<dbReference type="Proteomes" id="UP001216595">
    <property type="component" value="Unassembled WGS sequence"/>
</dbReference>
<dbReference type="InterPro" id="IPR012338">
    <property type="entry name" value="Beta-lactam/transpept-like"/>
</dbReference>
<dbReference type="Gene3D" id="3.40.710.10">
    <property type="entry name" value="DD-peptidase/beta-lactamase superfamily"/>
    <property type="match status" value="1"/>
</dbReference>
<organism evidence="2 3">
    <name type="scientific">Asticcacaulis currens</name>
    <dbReference type="NCBI Taxonomy" id="2984210"/>
    <lineage>
        <taxon>Bacteria</taxon>
        <taxon>Pseudomonadati</taxon>
        <taxon>Pseudomonadota</taxon>
        <taxon>Alphaproteobacteria</taxon>
        <taxon>Caulobacterales</taxon>
        <taxon>Caulobacteraceae</taxon>
        <taxon>Asticcacaulis</taxon>
    </lineage>
</organism>
<dbReference type="InterPro" id="IPR050491">
    <property type="entry name" value="AmpC-like"/>
</dbReference>
<evidence type="ECO:0000313" key="2">
    <source>
        <dbReference type="EMBL" id="MDC7696024.1"/>
    </source>
</evidence>
<dbReference type="PANTHER" id="PTHR46825">
    <property type="entry name" value="D-ALANYL-D-ALANINE-CARBOXYPEPTIDASE/ENDOPEPTIDASE AMPH"/>
    <property type="match status" value="1"/>
</dbReference>
<sequence>MTRFSYPLGGMTRRAAVALSLAALGGSALRPQIMAQGPQTGEGPNTPALKDWPTLDALAQAMIDTRQTPGLSLSVMHKGVMLYSKGFGQSDIDSAVSLTPQTSLRIASITKQFTAVAILVLAEQGLLSVHDPLSKFLPDFPRATEVSLRQLMSHTSGIGDYINRQDHSILDEARTRDYSSEDILKLIRAGKPLYRFAPGMGWAYSNSGFTLLSSIVERLSGQTFADFCRKHLFERAGMANTTIDQSCEVTNAVTRGYTPTRGGFLPNLPVSPTFLRGAGAIRSTTEDLCRWHAALLNHQIVKPYSVEAMMTPALLKTGKPAWERQGNEPLNYGFGVGLGITEDSRRYCTHGGRINGFTGHLRSFIDEQVTLAILYNCDGGGAASFGAAQKALRQEASRLGLEAATQV</sequence>
<keyword evidence="2" id="KW-0378">Hydrolase</keyword>
<keyword evidence="3" id="KW-1185">Reference proteome</keyword>